<dbReference type="Proteomes" id="UP000479335">
    <property type="component" value="Unassembled WGS sequence"/>
</dbReference>
<feature type="transmembrane region" description="Helical" evidence="1">
    <location>
        <begin position="74"/>
        <end position="91"/>
    </location>
</feature>
<name>A0A6L8K4V7_9BURK</name>
<evidence type="ECO:0000313" key="3">
    <source>
        <dbReference type="Proteomes" id="UP000479335"/>
    </source>
</evidence>
<feature type="transmembrane region" description="Helical" evidence="1">
    <location>
        <begin position="43"/>
        <end position="62"/>
    </location>
</feature>
<dbReference type="EMBL" id="WWCN01000004">
    <property type="protein sequence ID" value="MYM22519.1"/>
    <property type="molecule type" value="Genomic_DNA"/>
</dbReference>
<feature type="transmembrane region" description="Helical" evidence="1">
    <location>
        <begin position="12"/>
        <end position="31"/>
    </location>
</feature>
<protein>
    <recommendedName>
        <fullName evidence="4">DUF2069 domain-containing protein</fullName>
    </recommendedName>
</protein>
<dbReference type="RefSeq" id="WP_161006027.1">
    <property type="nucleotide sequence ID" value="NZ_WWCN01000004.1"/>
</dbReference>
<evidence type="ECO:0000313" key="2">
    <source>
        <dbReference type="EMBL" id="MYM22519.1"/>
    </source>
</evidence>
<gene>
    <name evidence="2" type="ORF">GTP46_07670</name>
</gene>
<accession>A0A6L8K4V7</accession>
<proteinExistence type="predicted"/>
<comment type="caution">
    <text evidence="2">The sequence shown here is derived from an EMBL/GenBank/DDBJ whole genome shotgun (WGS) entry which is preliminary data.</text>
</comment>
<dbReference type="AlphaFoldDB" id="A0A6L8K4V7"/>
<keyword evidence="3" id="KW-1185">Reference proteome</keyword>
<organism evidence="2 3">
    <name type="scientific">Duganella flavida</name>
    <dbReference type="NCBI Taxonomy" id="2692175"/>
    <lineage>
        <taxon>Bacteria</taxon>
        <taxon>Pseudomonadati</taxon>
        <taxon>Pseudomonadota</taxon>
        <taxon>Betaproteobacteria</taxon>
        <taxon>Burkholderiales</taxon>
        <taxon>Oxalobacteraceae</taxon>
        <taxon>Telluria group</taxon>
        <taxon>Duganella</taxon>
    </lineage>
</organism>
<keyword evidence="1" id="KW-0472">Membrane</keyword>
<evidence type="ECO:0008006" key="4">
    <source>
        <dbReference type="Google" id="ProtNLM"/>
    </source>
</evidence>
<feature type="transmembrane region" description="Helical" evidence="1">
    <location>
        <begin position="97"/>
        <end position="117"/>
    </location>
</feature>
<reference evidence="2 3" key="1">
    <citation type="submission" date="2019-12" db="EMBL/GenBank/DDBJ databases">
        <title>Novel species isolated from a subtropical stream in China.</title>
        <authorList>
            <person name="Lu H."/>
        </authorList>
    </citation>
    <scope>NUCLEOTIDE SEQUENCE [LARGE SCALE GENOMIC DNA]</scope>
    <source>
        <strain evidence="2 3">FT135W</strain>
    </source>
</reference>
<keyword evidence="1" id="KW-1133">Transmembrane helix</keyword>
<sequence length="146" mass="16563">MPHVSLFRLYSLRVVYLIIVVGLALVVWPSVIHHDKPWGLSQGVVKCMLTAFSLLSVLGIRYPLQMIPVLLWELTWKTIWLLVVALPAWQSGTADEAIISTTFECLFVIIIPLAMPWKYVYARYIQQQGDRWSNESPTLAAHGSQA</sequence>
<keyword evidence="1" id="KW-0812">Transmembrane</keyword>
<evidence type="ECO:0000256" key="1">
    <source>
        <dbReference type="SAM" id="Phobius"/>
    </source>
</evidence>